<sequence length="450" mass="49963">MRSRIHPNNILLLLVGMLFVVVATTSCGRSPLEGSDEELTLLIRFSPIHPFRTIEDRAQQDAYEVGAYNPITLFFYNAAGDPTEPYRVELKSAEDLAKAMGAGYEIKVRQAVSQVSAVAGRSGVLNPTALDGITIDQLQELGGADDATKSFLHSVPYVAPKTPVKALSSNKLTVELKPVPNVARLEISGNITIPTESQQTIADEIVAQRMKTYPGEGYSYVASPCELPIRYITDFTIRGIYINNYKKTPNAANKDRDSLTADKYDLIHKVWTGHNAAMHTFFVATNPYASQIAAGKVDAYQIYPGSATDPEALDHIIVEVEYKLHTRVGYFDAMVYNKDKGDYVYACSRVETKPDQKLRRFITIRKFLVTESGTDQSLVAFDPGKIYRIDLNYLSPLFSMNTKPGVTTIDESAIIIPRRERTDERPEEASAAVHVDVSGWTHINIDTELE</sequence>
<dbReference type="OrthoDB" id="9960504at2"/>
<accession>F4KNK8</accession>
<keyword evidence="2" id="KW-1185">Reference proteome</keyword>
<protein>
    <recommendedName>
        <fullName evidence="3">Fimbrial subunit protein C-terminal domain-containing protein</fullName>
    </recommendedName>
</protein>
<dbReference type="RefSeq" id="WP_013760075.1">
    <property type="nucleotide sequence ID" value="NC_015501.1"/>
</dbReference>
<dbReference type="AlphaFoldDB" id="F4KNK8"/>
<gene>
    <name evidence="1" type="ordered locus">Poras_0526</name>
</gene>
<evidence type="ECO:0008006" key="3">
    <source>
        <dbReference type="Google" id="ProtNLM"/>
    </source>
</evidence>
<dbReference type="KEGG" id="pah:Poras_0526"/>
<name>F4KNK8_PORAD</name>
<evidence type="ECO:0000313" key="1">
    <source>
        <dbReference type="EMBL" id="AEE12479.1"/>
    </source>
</evidence>
<dbReference type="HOGENOM" id="CLU_608140_0_0_10"/>
<dbReference type="EMBL" id="CP002689">
    <property type="protein sequence ID" value="AEE12479.1"/>
    <property type="molecule type" value="Genomic_DNA"/>
</dbReference>
<dbReference type="STRING" id="879243.Poras_0526"/>
<dbReference type="PROSITE" id="PS51257">
    <property type="entry name" value="PROKAR_LIPOPROTEIN"/>
    <property type="match status" value="1"/>
</dbReference>
<evidence type="ECO:0000313" key="2">
    <source>
        <dbReference type="Proteomes" id="UP000006545"/>
    </source>
</evidence>
<dbReference type="Proteomes" id="UP000006545">
    <property type="component" value="Chromosome"/>
</dbReference>
<proteinExistence type="predicted"/>
<reference evidence="2" key="1">
    <citation type="submission" date="2011-04" db="EMBL/GenBank/DDBJ databases">
        <title>The complete genome of Porphyromonas asaccharolytica DSM 20707.</title>
        <authorList>
            <person name="Lucas S."/>
            <person name="Han J."/>
            <person name="Lapidus A."/>
            <person name="Bruce D."/>
            <person name="Goodwin L."/>
            <person name="Pitluck S."/>
            <person name="Peters L."/>
            <person name="Kyrpides N."/>
            <person name="Mavromatis K."/>
            <person name="Ivanova N."/>
            <person name="Ovchinnikova G."/>
            <person name="Pagani I."/>
            <person name="Lu M."/>
            <person name="Detter J.C."/>
            <person name="Tapia R."/>
            <person name="Han C."/>
            <person name="Land M."/>
            <person name="Hauser L."/>
            <person name="Markowitz V."/>
            <person name="Cheng J.-F."/>
            <person name="Hugenholtz P."/>
            <person name="Woyke T."/>
            <person name="Wu D."/>
            <person name="Gronow S."/>
            <person name="Wellnitz S."/>
            <person name="Brambilla E."/>
            <person name="Klenk H.-P."/>
            <person name="Eisen J.A."/>
        </authorList>
    </citation>
    <scope>NUCLEOTIDE SEQUENCE [LARGE SCALE GENOMIC DNA]</scope>
    <source>
        <strain evidence="2">ATCC 25260 / DSM 20707 / VPI 4198</strain>
    </source>
</reference>
<organism evidence="1 2">
    <name type="scientific">Porphyromonas asaccharolytica (strain ATCC 25260 / DSM 20707 / BCRC 10618 / CCUG 7834 / JCM 6326 / LMG 13178 / VPI 4198 / B440)</name>
    <name type="common">Bacteroides asaccharolyticus</name>
    <dbReference type="NCBI Taxonomy" id="879243"/>
    <lineage>
        <taxon>Bacteria</taxon>
        <taxon>Pseudomonadati</taxon>
        <taxon>Bacteroidota</taxon>
        <taxon>Bacteroidia</taxon>
        <taxon>Bacteroidales</taxon>
        <taxon>Porphyromonadaceae</taxon>
        <taxon>Porphyromonas</taxon>
    </lineage>
</organism>